<dbReference type="EMBL" id="PELV01000002">
    <property type="protein sequence ID" value="RTH21641.1"/>
    <property type="molecule type" value="Genomic_DNA"/>
</dbReference>
<reference evidence="3 5" key="1">
    <citation type="submission" date="2015-09" db="EMBL/GenBank/DDBJ databases">
        <title>Draft genome sequence of Thermus scotoductus strain K1 isolated from a geothermal spring in Nagorno-Karabakh, Armenia.</title>
        <authorList>
            <person name="Saghatelyan A."/>
            <person name="Poghosyan L."/>
            <person name="Panosyan H."/>
            <person name="Birkeland N.-K."/>
        </authorList>
    </citation>
    <scope>NUCLEOTIDE SEQUENCE [LARGE SCALE GENOMIC DNA]</scope>
    <source>
        <strain evidence="3 5">K1</strain>
    </source>
</reference>
<evidence type="ECO:0000313" key="4">
    <source>
        <dbReference type="EMBL" id="RTH21641.1"/>
    </source>
</evidence>
<dbReference type="InterPro" id="IPR045190">
    <property type="entry name" value="MCCB/AccD1-like"/>
</dbReference>
<feature type="domain" description="CoA carboxyltransferase C-terminal" evidence="2">
    <location>
        <begin position="292"/>
        <end position="551"/>
    </location>
</feature>
<organism evidence="3 5">
    <name type="scientific">Thermus scotoductus</name>
    <dbReference type="NCBI Taxonomy" id="37636"/>
    <lineage>
        <taxon>Bacteria</taxon>
        <taxon>Thermotogati</taxon>
        <taxon>Deinococcota</taxon>
        <taxon>Deinococci</taxon>
        <taxon>Thermales</taxon>
        <taxon>Thermaceae</taxon>
        <taxon>Thermus</taxon>
    </lineage>
</organism>
<dbReference type="AlphaFoldDB" id="A0A0N0ZNW5"/>
<sequence length="560" mass="61617">MLGQPTSRLESKLRPEEREGPVYKANKDAWVALVRDFRESLEKVRQGGGPKAVERQHKKGRLTARERIARLLDPGTEFYELMAFAGWGMYEEWGGAPAGGVITGLGQIQGQTWMIIANDATVKAGAFFPITAKKVIRAQTMALENRIPTLYLVDSAGVFLPLQDEVFPDQDDFGRIFYLNARMSALGIPQISAIMGNCVAGGAYLPVMTDVLIMTEGSGLYLAGPALVKAAIGQEVSSEELGGARMHFEVSGTVDFYEPNDEAALERIRQLIALYPPSRLAPWAEGRKEPREPLYPAEDLYGLIAPDGSRPYDLREVIARLVDGSEFLEYKGGYGETLVTGFARIGGFPVGIVGNQRLILKKKGRIEVGGVIYAEAADKAARFILEVNQMNIPLLFLQDVTGFMVGKESEQAGIIRRGAKLVNAVSNSVVPKITLILGGSFGAGNYALAGKAYAPRFIFAWPSAKYAVMGGAQAAKTLLELEVEKLRREGKEPSDEELKELYERIKGRYEETLDPRYAAARLWVDGILLPHETRKWLIRALEACALNPEREPFRTGVFQV</sequence>
<dbReference type="InterPro" id="IPR034733">
    <property type="entry name" value="AcCoA_carboxyl_beta"/>
</dbReference>
<dbReference type="FunFam" id="3.90.226.10:FF:000004">
    <property type="entry name" value="Methylcrotonoyl-CoA carboxylase beta chain"/>
    <property type="match status" value="1"/>
</dbReference>
<dbReference type="PANTHER" id="PTHR22855:SF13">
    <property type="entry name" value="METHYLCROTONOYL-COA CARBOXYLASE BETA CHAIN, MITOCHONDRIAL"/>
    <property type="match status" value="1"/>
</dbReference>
<evidence type="ECO:0000259" key="1">
    <source>
        <dbReference type="PROSITE" id="PS50980"/>
    </source>
</evidence>
<dbReference type="Gene3D" id="3.90.226.10">
    <property type="entry name" value="2-enoyl-CoA Hydratase, Chain A, domain 1"/>
    <property type="match status" value="2"/>
</dbReference>
<dbReference type="InterPro" id="IPR011762">
    <property type="entry name" value="COA_CT_N"/>
</dbReference>
<dbReference type="GO" id="GO:0004485">
    <property type="term" value="F:methylcrotonoyl-CoA carboxylase activity"/>
    <property type="evidence" value="ECO:0007669"/>
    <property type="project" value="TreeGrafter"/>
</dbReference>
<evidence type="ECO:0000259" key="2">
    <source>
        <dbReference type="PROSITE" id="PS50989"/>
    </source>
</evidence>
<dbReference type="InterPro" id="IPR011763">
    <property type="entry name" value="COA_CT_C"/>
</dbReference>
<evidence type="ECO:0000313" key="5">
    <source>
        <dbReference type="Proteomes" id="UP000053099"/>
    </source>
</evidence>
<gene>
    <name evidence="3" type="ORF">AN926_05845</name>
    <name evidence="4" type="ORF">CSW41_00080</name>
</gene>
<dbReference type="SUPFAM" id="SSF52096">
    <property type="entry name" value="ClpP/crotonase"/>
    <property type="match status" value="2"/>
</dbReference>
<reference evidence="4 6" key="2">
    <citation type="journal article" date="2019" name="Extremophiles">
        <title>Biogeography of thermophiles and predominance of Thermus scotoductus in domestic water heaters.</title>
        <authorList>
            <person name="Wilpiszeski R.L."/>
            <person name="Zhang Z."/>
            <person name="House C.H."/>
        </authorList>
    </citation>
    <scope>NUCLEOTIDE SEQUENCE [LARGE SCALE GENOMIC DNA]</scope>
    <source>
        <strain evidence="4 6">28_S28</strain>
    </source>
</reference>
<dbReference type="GO" id="GO:1905202">
    <property type="term" value="C:methylcrotonoyl-CoA carboxylase complex"/>
    <property type="evidence" value="ECO:0007669"/>
    <property type="project" value="TreeGrafter"/>
</dbReference>
<dbReference type="PROSITE" id="PS50980">
    <property type="entry name" value="COA_CT_NTER"/>
    <property type="match status" value="1"/>
</dbReference>
<protein>
    <submittedName>
        <fullName evidence="4">Acyl-CoA carboxylase subunit beta</fullName>
    </submittedName>
    <submittedName>
        <fullName evidence="3">Methylcrotonoyl-CoA carboxylase</fullName>
    </submittedName>
</protein>
<evidence type="ECO:0000313" key="3">
    <source>
        <dbReference type="EMBL" id="KPD32102.1"/>
    </source>
</evidence>
<dbReference type="GO" id="GO:0006552">
    <property type="term" value="P:L-leucine catabolic process"/>
    <property type="evidence" value="ECO:0007669"/>
    <property type="project" value="TreeGrafter"/>
</dbReference>
<dbReference type="InterPro" id="IPR029045">
    <property type="entry name" value="ClpP/crotonase-like_dom_sf"/>
</dbReference>
<proteinExistence type="predicted"/>
<dbReference type="EMBL" id="LJJR01000013">
    <property type="protein sequence ID" value="KPD32102.1"/>
    <property type="molecule type" value="Genomic_DNA"/>
</dbReference>
<dbReference type="PATRIC" id="fig|37636.3.peg.226"/>
<feature type="domain" description="CoA carboxyltransferase N-terminal" evidence="1">
    <location>
        <begin position="29"/>
        <end position="287"/>
    </location>
</feature>
<dbReference type="PANTHER" id="PTHR22855">
    <property type="entry name" value="ACETYL, PROPIONYL, PYRUVATE, AND GLUTACONYL CARBOXYLASE-RELATED"/>
    <property type="match status" value="1"/>
</dbReference>
<dbReference type="FunFam" id="3.90.226.10:FF:000030">
    <property type="entry name" value="Acetyl-CoA carboxylase carboxyltransferase subunit"/>
    <property type="match status" value="1"/>
</dbReference>
<accession>A0A0N0ZNW5</accession>
<name>A0A0N0ZNW5_THESC</name>
<evidence type="ECO:0000313" key="6">
    <source>
        <dbReference type="Proteomes" id="UP000287439"/>
    </source>
</evidence>
<dbReference type="Proteomes" id="UP000287439">
    <property type="component" value="Unassembled WGS sequence"/>
</dbReference>
<dbReference type="Pfam" id="PF01039">
    <property type="entry name" value="Carboxyl_trans"/>
    <property type="match status" value="1"/>
</dbReference>
<dbReference type="Proteomes" id="UP000053099">
    <property type="component" value="Unassembled WGS sequence"/>
</dbReference>
<comment type="caution">
    <text evidence="3">The sequence shown here is derived from an EMBL/GenBank/DDBJ whole genome shotgun (WGS) entry which is preliminary data.</text>
</comment>
<dbReference type="RefSeq" id="WP_028494275.1">
    <property type="nucleotide sequence ID" value="NZ_PELV01000002.1"/>
</dbReference>
<dbReference type="PROSITE" id="PS50989">
    <property type="entry name" value="COA_CT_CTER"/>
    <property type="match status" value="1"/>
</dbReference>